<accession>A0A7T5BH31</accession>
<evidence type="ECO:0000259" key="1">
    <source>
        <dbReference type="Pfam" id="PF18135"/>
    </source>
</evidence>
<reference evidence="2 3" key="1">
    <citation type="submission" date="2020-07" db="EMBL/GenBank/DDBJ databases">
        <title>Complete genome sequence analysis of Acidithiobacillus ferrivorans XJFY6S-08 reveals extreme environmental adaptation to alpine acid mine drainage.</title>
        <authorList>
            <person name="Yan L."/>
            <person name="Ni Y."/>
        </authorList>
    </citation>
    <scope>NUCLEOTIDE SEQUENCE [LARGE SCALE GENOMIC DNA]</scope>
    <source>
        <strain evidence="2 3">XJFY6S-08</strain>
    </source>
</reference>
<protein>
    <recommendedName>
        <fullName evidence="1">Type ISP restriction-modification enzyme LLaBIII C-terminal specificity domain-containing protein</fullName>
    </recommendedName>
</protein>
<evidence type="ECO:0000313" key="3">
    <source>
        <dbReference type="Proteomes" id="UP000595420"/>
    </source>
</evidence>
<dbReference type="AlphaFoldDB" id="A0A7T5BH31"/>
<organism evidence="2 3">
    <name type="scientific">Acidithiobacillus ferrivorans</name>
    <dbReference type="NCBI Taxonomy" id="160808"/>
    <lineage>
        <taxon>Bacteria</taxon>
        <taxon>Pseudomonadati</taxon>
        <taxon>Pseudomonadota</taxon>
        <taxon>Acidithiobacillia</taxon>
        <taxon>Acidithiobacillales</taxon>
        <taxon>Acidithiobacillaceae</taxon>
        <taxon>Acidithiobacillus</taxon>
    </lineage>
</organism>
<feature type="domain" description="Type ISP restriction-modification enzyme LLaBIII C-terminal specificity" evidence="1">
    <location>
        <begin position="2"/>
        <end position="297"/>
    </location>
</feature>
<sequence>MYEEEAVRIGAYRPFVHEWFYTSRQMNDMVYKMPVLFPTAHHQNLAIVLPGTGHRKDFSVLIVDTTPDLHVHMDGAQCFPFYYYEKPSEQKGQGGLLEDVEMATDADGYVRRDAITDAALADYRAHYLDGSIGKEDIFYYVYGILHSPEYRERYANDLKKMLPRIPFAPDFWAFSKAGRDLAYWHLNYEKIDPYEGLEIVIKDSAKNLPPHTLYHIDKMEFAKLTGRERDKTIIHCNGYITIKGVPLEAYEYVVNGKPAIEWIMERYKITVDKDSGIRNDPNDWCREHEDPEYIFRLVQQVVRVSVETVRIVGNLVGLV</sequence>
<proteinExistence type="predicted"/>
<gene>
    <name evidence="2" type="ORF">H2515_01275</name>
</gene>
<name>A0A7T5BH31_9PROT</name>
<dbReference type="Proteomes" id="UP000595420">
    <property type="component" value="Chromosome"/>
</dbReference>
<dbReference type="InterPro" id="IPR041635">
    <property type="entry name" value="Type_ISP_LLaBIII_C"/>
</dbReference>
<dbReference type="RefSeq" id="WP_198660736.1">
    <property type="nucleotide sequence ID" value="NZ_CP059488.1"/>
</dbReference>
<dbReference type="Pfam" id="PF18135">
    <property type="entry name" value="Type_ISP_C"/>
    <property type="match status" value="1"/>
</dbReference>
<dbReference type="EMBL" id="CP059488">
    <property type="protein sequence ID" value="QQD73001.1"/>
    <property type="molecule type" value="Genomic_DNA"/>
</dbReference>
<evidence type="ECO:0000313" key="2">
    <source>
        <dbReference type="EMBL" id="QQD73001.1"/>
    </source>
</evidence>